<dbReference type="EMBL" id="PYLO01000007">
    <property type="protein sequence ID" value="PST35789.1"/>
    <property type="molecule type" value="Genomic_DNA"/>
</dbReference>
<evidence type="ECO:0000259" key="1">
    <source>
        <dbReference type="SMART" id="SM00347"/>
    </source>
</evidence>
<dbReference type="AlphaFoldDB" id="A0A2T3FKI0"/>
<dbReference type="Proteomes" id="UP000241048">
    <property type="component" value="Unassembled WGS sequence"/>
</dbReference>
<dbReference type="RefSeq" id="WP_107001883.1">
    <property type="nucleotide sequence ID" value="NZ_DBFCBK010000002.1"/>
</dbReference>
<keyword evidence="3" id="KW-1185">Reference proteome</keyword>
<protein>
    <recommendedName>
        <fullName evidence="1">HTH marR-type domain-containing protein</fullName>
    </recommendedName>
</protein>
<dbReference type="SMART" id="SM00347">
    <property type="entry name" value="HTH_MARR"/>
    <property type="match status" value="1"/>
</dbReference>
<dbReference type="SUPFAM" id="SSF46785">
    <property type="entry name" value="Winged helix' DNA-binding domain"/>
    <property type="match status" value="1"/>
</dbReference>
<dbReference type="GO" id="GO:0003700">
    <property type="term" value="F:DNA-binding transcription factor activity"/>
    <property type="evidence" value="ECO:0007669"/>
    <property type="project" value="InterPro"/>
</dbReference>
<gene>
    <name evidence="2" type="ORF">C7U56_14985</name>
</gene>
<name>A0A2T3FKI0_9CLOT</name>
<dbReference type="Gene3D" id="1.10.10.10">
    <property type="entry name" value="Winged helix-like DNA-binding domain superfamily/Winged helix DNA-binding domain"/>
    <property type="match status" value="1"/>
</dbReference>
<sequence length="150" mass="17751">MEYKIQKLYDQVNQAIIRCRGVYSMWAKNNNVSYNRMLVLYTIREFGFCTQKQICDSYLLPRQTVNHVISEMKKDGILVADLEKSTGKEKALVLTPEGERYSEKLLYSLSRMEERAAKRLGEDKIRRMTELFMEYDQILEEALEETDDEE</sequence>
<dbReference type="InterPro" id="IPR036388">
    <property type="entry name" value="WH-like_DNA-bd_sf"/>
</dbReference>
<accession>A0A2T3FKI0</accession>
<feature type="domain" description="HTH marR-type" evidence="1">
    <location>
        <begin position="25"/>
        <end position="125"/>
    </location>
</feature>
<organism evidence="2 3">
    <name type="scientific">Clostridium fessum</name>
    <dbReference type="NCBI Taxonomy" id="2126740"/>
    <lineage>
        <taxon>Bacteria</taxon>
        <taxon>Bacillati</taxon>
        <taxon>Bacillota</taxon>
        <taxon>Clostridia</taxon>
        <taxon>Eubacteriales</taxon>
        <taxon>Clostridiaceae</taxon>
        <taxon>Clostridium</taxon>
    </lineage>
</organism>
<dbReference type="InterPro" id="IPR000835">
    <property type="entry name" value="HTH_MarR-typ"/>
</dbReference>
<proteinExistence type="predicted"/>
<dbReference type="InterPro" id="IPR036390">
    <property type="entry name" value="WH_DNA-bd_sf"/>
</dbReference>
<reference evidence="2 3" key="1">
    <citation type="submission" date="2018-03" db="EMBL/GenBank/DDBJ databases">
        <title>Lachnoclostridium SNUG30386 gen.nov., sp.nov., isolated from human faeces.</title>
        <authorList>
            <person name="Seo B."/>
            <person name="Jeon K."/>
            <person name="Ko G."/>
        </authorList>
    </citation>
    <scope>NUCLEOTIDE SEQUENCE [LARGE SCALE GENOMIC DNA]</scope>
    <source>
        <strain evidence="2 3">SNUG30386</strain>
    </source>
</reference>
<evidence type="ECO:0000313" key="3">
    <source>
        <dbReference type="Proteomes" id="UP000241048"/>
    </source>
</evidence>
<evidence type="ECO:0000313" key="2">
    <source>
        <dbReference type="EMBL" id="PST35789.1"/>
    </source>
</evidence>
<comment type="caution">
    <text evidence="2">The sequence shown here is derived from an EMBL/GenBank/DDBJ whole genome shotgun (WGS) entry which is preliminary data.</text>
</comment>